<feature type="binding site" evidence="8">
    <location>
        <position position="248"/>
    </location>
    <ligand>
        <name>Mg(2+)</name>
        <dbReference type="ChEBI" id="CHEBI:18420"/>
    </ligand>
</feature>
<dbReference type="EC" id="2.7.7.-" evidence="8"/>
<dbReference type="Proteomes" id="UP000245133">
    <property type="component" value="Unassembled WGS sequence"/>
</dbReference>
<comment type="catalytic activity">
    <reaction evidence="8">
        <text>L-tyrosyl-[protein] + ATP = O-(5'-adenylyl)-L-tyrosyl-[protein] + diphosphate</text>
        <dbReference type="Rhea" id="RHEA:54288"/>
        <dbReference type="Rhea" id="RHEA-COMP:10136"/>
        <dbReference type="Rhea" id="RHEA-COMP:13846"/>
        <dbReference type="ChEBI" id="CHEBI:30616"/>
        <dbReference type="ChEBI" id="CHEBI:33019"/>
        <dbReference type="ChEBI" id="CHEBI:46858"/>
        <dbReference type="ChEBI" id="CHEBI:83624"/>
        <dbReference type="EC" id="2.7.7.108"/>
    </reaction>
</comment>
<dbReference type="Pfam" id="PF02696">
    <property type="entry name" value="SelO"/>
    <property type="match status" value="1"/>
</dbReference>
<evidence type="ECO:0000256" key="4">
    <source>
        <dbReference type="ARBA" id="ARBA00022723"/>
    </source>
</evidence>
<dbReference type="GO" id="GO:0030145">
    <property type="term" value="F:manganese ion binding"/>
    <property type="evidence" value="ECO:0007669"/>
    <property type="project" value="UniProtKB-UniRule"/>
</dbReference>
<comment type="catalytic activity">
    <reaction evidence="8">
        <text>L-seryl-[protein] + ATP = 3-O-(5'-adenylyl)-L-seryl-[protein] + diphosphate</text>
        <dbReference type="Rhea" id="RHEA:58120"/>
        <dbReference type="Rhea" id="RHEA-COMP:9863"/>
        <dbReference type="Rhea" id="RHEA-COMP:15073"/>
        <dbReference type="ChEBI" id="CHEBI:29999"/>
        <dbReference type="ChEBI" id="CHEBI:30616"/>
        <dbReference type="ChEBI" id="CHEBI:33019"/>
        <dbReference type="ChEBI" id="CHEBI:142516"/>
        <dbReference type="EC" id="2.7.7.108"/>
    </reaction>
</comment>
<keyword evidence="8" id="KW-0464">Manganese</keyword>
<evidence type="ECO:0000256" key="2">
    <source>
        <dbReference type="ARBA" id="ARBA00022679"/>
    </source>
</evidence>
<evidence type="ECO:0000313" key="9">
    <source>
        <dbReference type="EMBL" id="GBF51237.1"/>
    </source>
</evidence>
<dbReference type="GO" id="GO:0070733">
    <property type="term" value="F:AMPylase activity"/>
    <property type="evidence" value="ECO:0007669"/>
    <property type="project" value="UniProtKB-EC"/>
</dbReference>
<accession>A0A2P2E2Y7</accession>
<feature type="binding site" evidence="8">
    <location>
        <position position="85"/>
    </location>
    <ligand>
        <name>ATP</name>
        <dbReference type="ChEBI" id="CHEBI:30616"/>
    </ligand>
</feature>
<organism evidence="9 10">
    <name type="scientific">Leptospira ryugenii</name>
    <dbReference type="NCBI Taxonomy" id="1917863"/>
    <lineage>
        <taxon>Bacteria</taxon>
        <taxon>Pseudomonadati</taxon>
        <taxon>Spirochaetota</taxon>
        <taxon>Spirochaetia</taxon>
        <taxon>Leptospirales</taxon>
        <taxon>Leptospiraceae</taxon>
        <taxon>Leptospira</taxon>
    </lineage>
</organism>
<comment type="caution">
    <text evidence="9">The sequence shown here is derived from an EMBL/GenBank/DDBJ whole genome shotgun (WGS) entry which is preliminary data.</text>
</comment>
<feature type="binding site" evidence="8">
    <location>
        <position position="257"/>
    </location>
    <ligand>
        <name>ATP</name>
        <dbReference type="ChEBI" id="CHEBI:30616"/>
    </ligand>
</feature>
<feature type="binding site" evidence="8">
    <location>
        <position position="88"/>
    </location>
    <ligand>
        <name>ATP</name>
        <dbReference type="ChEBI" id="CHEBI:30616"/>
    </ligand>
</feature>
<dbReference type="GO" id="GO:0005524">
    <property type="term" value="F:ATP binding"/>
    <property type="evidence" value="ECO:0007669"/>
    <property type="project" value="UniProtKB-UniRule"/>
</dbReference>
<comment type="similarity">
    <text evidence="1 8">Belongs to the SELO family.</text>
</comment>
<dbReference type="AlphaFoldDB" id="A0A2P2E2Y7"/>
<dbReference type="OrthoDB" id="9773505at2"/>
<dbReference type="PANTHER" id="PTHR32057:SF14">
    <property type="entry name" value="PROTEIN ADENYLYLTRANSFERASE SELO, MITOCHONDRIAL"/>
    <property type="match status" value="1"/>
</dbReference>
<evidence type="ECO:0000256" key="5">
    <source>
        <dbReference type="ARBA" id="ARBA00022741"/>
    </source>
</evidence>
<feature type="active site" description="Proton acceptor" evidence="8">
    <location>
        <position position="247"/>
    </location>
</feature>
<dbReference type="EC" id="2.7.7.108" evidence="8"/>
<proteinExistence type="inferred from homology"/>
<evidence type="ECO:0000256" key="3">
    <source>
        <dbReference type="ARBA" id="ARBA00022695"/>
    </source>
</evidence>
<comment type="cofactor">
    <cofactor evidence="8">
        <name>Mg(2+)</name>
        <dbReference type="ChEBI" id="CHEBI:18420"/>
    </cofactor>
    <cofactor evidence="8">
        <name>Mn(2+)</name>
        <dbReference type="ChEBI" id="CHEBI:29035"/>
    </cofactor>
</comment>
<keyword evidence="7 8" id="KW-0460">Magnesium</keyword>
<dbReference type="HAMAP" id="MF_00692">
    <property type="entry name" value="SelO"/>
    <property type="match status" value="1"/>
</dbReference>
<comment type="catalytic activity">
    <reaction evidence="8">
        <text>L-histidyl-[protein] + UTP = N(tele)-(5'-uridylyl)-L-histidyl-[protein] + diphosphate</text>
        <dbReference type="Rhea" id="RHEA:83891"/>
        <dbReference type="Rhea" id="RHEA-COMP:9745"/>
        <dbReference type="Rhea" id="RHEA-COMP:20239"/>
        <dbReference type="ChEBI" id="CHEBI:29979"/>
        <dbReference type="ChEBI" id="CHEBI:33019"/>
        <dbReference type="ChEBI" id="CHEBI:46398"/>
        <dbReference type="ChEBI" id="CHEBI:233474"/>
    </reaction>
</comment>
<keyword evidence="4 8" id="KW-0479">Metal-binding</keyword>
<dbReference type="GO" id="GO:0000287">
    <property type="term" value="F:magnesium ion binding"/>
    <property type="evidence" value="ECO:0007669"/>
    <property type="project" value="UniProtKB-UniRule"/>
</dbReference>
<evidence type="ECO:0000256" key="6">
    <source>
        <dbReference type="ARBA" id="ARBA00022840"/>
    </source>
</evidence>
<dbReference type="RefSeq" id="WP_108977600.1">
    <property type="nucleotide sequence ID" value="NZ_BFBB01000008.1"/>
</dbReference>
<protein>
    <recommendedName>
        <fullName evidence="8">Protein nucleotidyltransferase YdiU</fullName>
        <ecNumber evidence="8">2.7.7.-</ecNumber>
    </recommendedName>
    <alternativeName>
        <fullName evidence="8">Protein adenylyltransferase YdiU</fullName>
        <ecNumber evidence="8">2.7.7.108</ecNumber>
    </alternativeName>
    <alternativeName>
        <fullName evidence="8">Protein uridylyltransferase YdiU</fullName>
        <ecNumber evidence="8">2.7.7.-</ecNumber>
    </alternativeName>
</protein>
<keyword evidence="3 8" id="KW-0548">Nucleotidyltransferase</keyword>
<dbReference type="PANTHER" id="PTHR32057">
    <property type="entry name" value="PROTEIN ADENYLYLTRANSFERASE SELO, MITOCHONDRIAL"/>
    <property type="match status" value="1"/>
</dbReference>
<comment type="function">
    <text evidence="8">Nucleotidyltransferase involved in the post-translational modification of proteins. It can catalyze the addition of adenosine monophosphate (AMP) or uridine monophosphate (UMP) to a protein, resulting in modifications known as AMPylation and UMPylation.</text>
</comment>
<comment type="catalytic activity">
    <reaction evidence="8">
        <text>L-threonyl-[protein] + ATP = 3-O-(5'-adenylyl)-L-threonyl-[protein] + diphosphate</text>
        <dbReference type="Rhea" id="RHEA:54292"/>
        <dbReference type="Rhea" id="RHEA-COMP:11060"/>
        <dbReference type="Rhea" id="RHEA-COMP:13847"/>
        <dbReference type="ChEBI" id="CHEBI:30013"/>
        <dbReference type="ChEBI" id="CHEBI:30616"/>
        <dbReference type="ChEBI" id="CHEBI:33019"/>
        <dbReference type="ChEBI" id="CHEBI:138113"/>
        <dbReference type="EC" id="2.7.7.108"/>
    </reaction>
</comment>
<evidence type="ECO:0000256" key="7">
    <source>
        <dbReference type="ARBA" id="ARBA00022842"/>
    </source>
</evidence>
<feature type="binding site" evidence="8">
    <location>
        <position position="121"/>
    </location>
    <ligand>
        <name>ATP</name>
        <dbReference type="ChEBI" id="CHEBI:30616"/>
    </ligand>
</feature>
<feature type="binding site" evidence="8">
    <location>
        <position position="87"/>
    </location>
    <ligand>
        <name>ATP</name>
        <dbReference type="ChEBI" id="CHEBI:30616"/>
    </ligand>
</feature>
<evidence type="ECO:0000256" key="8">
    <source>
        <dbReference type="HAMAP-Rule" id="MF_00692"/>
    </source>
</evidence>
<comment type="catalytic activity">
    <reaction evidence="8">
        <text>L-tyrosyl-[protein] + UTP = O-(5'-uridylyl)-L-tyrosyl-[protein] + diphosphate</text>
        <dbReference type="Rhea" id="RHEA:83887"/>
        <dbReference type="Rhea" id="RHEA-COMP:10136"/>
        <dbReference type="Rhea" id="RHEA-COMP:20238"/>
        <dbReference type="ChEBI" id="CHEBI:33019"/>
        <dbReference type="ChEBI" id="CHEBI:46398"/>
        <dbReference type="ChEBI" id="CHEBI:46858"/>
        <dbReference type="ChEBI" id="CHEBI:90602"/>
    </reaction>
</comment>
<dbReference type="InterPro" id="IPR003846">
    <property type="entry name" value="SelO"/>
</dbReference>
<dbReference type="NCBIfam" id="NF000658">
    <property type="entry name" value="PRK00029.1"/>
    <property type="match status" value="1"/>
</dbReference>
<comment type="catalytic activity">
    <reaction evidence="8">
        <text>L-seryl-[protein] + UTP = O-(5'-uridylyl)-L-seryl-[protein] + diphosphate</text>
        <dbReference type="Rhea" id="RHEA:64604"/>
        <dbReference type="Rhea" id="RHEA-COMP:9863"/>
        <dbReference type="Rhea" id="RHEA-COMP:16635"/>
        <dbReference type="ChEBI" id="CHEBI:29999"/>
        <dbReference type="ChEBI" id="CHEBI:33019"/>
        <dbReference type="ChEBI" id="CHEBI:46398"/>
        <dbReference type="ChEBI" id="CHEBI:156051"/>
    </reaction>
</comment>
<feature type="binding site" evidence="8">
    <location>
        <position position="178"/>
    </location>
    <ligand>
        <name>ATP</name>
        <dbReference type="ChEBI" id="CHEBI:30616"/>
    </ligand>
</feature>
<feature type="binding site" evidence="8">
    <location>
        <position position="257"/>
    </location>
    <ligand>
        <name>Mg(2+)</name>
        <dbReference type="ChEBI" id="CHEBI:18420"/>
    </ligand>
</feature>
<name>A0A2P2E2Y7_9LEPT</name>
<sequence>MTKVQNASYLSLPKLFYKTKGKSQFPSPKMIFWNEDLAQFLQLEEENQDKDLSAQYLCGNLVYENTESIALAYAGHQFGHFTMLGDGRAVLLGEVEAKDKISYDLQLKGSGRTAFSRNGDGRATLTAMLREYLISESMFYLKIPTTRSLAVVETGEFVTREMTQPGAVLTRVAKSHLRVGTFEYVYQFGNEEDLSALLAYATERHFPYLEKTDRYALQFLREVMNLQSSLIVDWMRVGFIHGVMNTDNMSISGETIDYGPCAFMNVYDPSTVFSSIDSQGRYAFGNQASIAHWNLACLANALLPLIHKEEKKSIELAQSTLDEFAKIFMDKYWSMMAKKIGFPKADEDVLQLAKSLLNIMQTYKLDYTNTFINLERSDFDQNKIDPNLKTWIEDWRLVLNQKNLDWNQSLALMEEMNPSFIPRNHLVEEALESARMGEGEKIMSLLQRQKFPYERKDILLLENEIPKGGDAGYVTFCGT</sequence>
<keyword evidence="6 8" id="KW-0067">ATP-binding</keyword>
<keyword evidence="10" id="KW-1185">Reference proteome</keyword>
<keyword evidence="2 8" id="KW-0808">Transferase</keyword>
<feature type="binding site" evidence="8">
    <location>
        <position position="171"/>
    </location>
    <ligand>
        <name>ATP</name>
        <dbReference type="ChEBI" id="CHEBI:30616"/>
    </ligand>
</feature>
<feature type="binding site" evidence="8">
    <location>
        <position position="108"/>
    </location>
    <ligand>
        <name>ATP</name>
        <dbReference type="ChEBI" id="CHEBI:30616"/>
    </ligand>
</feature>
<gene>
    <name evidence="8" type="primary">ydiU</name>
    <name evidence="8" type="synonym">selO</name>
    <name evidence="9" type="ORF">LPTSP4_27690</name>
</gene>
<keyword evidence="5 8" id="KW-0547">Nucleotide-binding</keyword>
<dbReference type="EMBL" id="BFBB01000008">
    <property type="protein sequence ID" value="GBF51237.1"/>
    <property type="molecule type" value="Genomic_DNA"/>
</dbReference>
<evidence type="ECO:0000313" key="10">
    <source>
        <dbReference type="Proteomes" id="UP000245133"/>
    </source>
</evidence>
<feature type="binding site" evidence="8">
    <location>
        <position position="120"/>
    </location>
    <ligand>
        <name>ATP</name>
        <dbReference type="ChEBI" id="CHEBI:30616"/>
    </ligand>
</feature>
<reference evidence="9 10" key="1">
    <citation type="submission" date="2018-02" db="EMBL/GenBank/DDBJ databases">
        <title>Novel Leptospira species isolated from soil and water in Japan.</title>
        <authorList>
            <person name="Nakao R."/>
            <person name="Masuzawa T."/>
        </authorList>
    </citation>
    <scope>NUCLEOTIDE SEQUENCE [LARGE SCALE GENOMIC DNA]</scope>
    <source>
        <strain evidence="9 10">YH101</strain>
    </source>
</reference>
<evidence type="ECO:0000256" key="1">
    <source>
        <dbReference type="ARBA" id="ARBA00009747"/>
    </source>
</evidence>